<name>A0ABX8SHR1_9ACTN</name>
<protein>
    <submittedName>
        <fullName evidence="4">Alpha-amylase family protein</fullName>
    </submittedName>
</protein>
<dbReference type="PANTHER" id="PTHR10357:SF210">
    <property type="entry name" value="MALTODEXTRIN GLUCOSIDASE"/>
    <property type="match status" value="1"/>
</dbReference>
<dbReference type="Pfam" id="PF00128">
    <property type="entry name" value="Alpha-amylase"/>
    <property type="match status" value="1"/>
</dbReference>
<dbReference type="CDD" id="cd11354">
    <property type="entry name" value="AmyAc_bac_CMD_like"/>
    <property type="match status" value="1"/>
</dbReference>
<dbReference type="PANTHER" id="PTHR10357">
    <property type="entry name" value="ALPHA-AMYLASE FAMILY MEMBER"/>
    <property type="match status" value="1"/>
</dbReference>
<accession>A0ABX8SHR1</accession>
<dbReference type="RefSeq" id="WP_219082260.1">
    <property type="nucleotide sequence ID" value="NZ_CP079216.1"/>
</dbReference>
<evidence type="ECO:0000256" key="1">
    <source>
        <dbReference type="ARBA" id="ARBA00022801"/>
    </source>
</evidence>
<dbReference type="Proteomes" id="UP000824504">
    <property type="component" value="Chromosome"/>
</dbReference>
<keyword evidence="2" id="KW-0326">Glycosidase</keyword>
<keyword evidence="1" id="KW-0378">Hydrolase</keyword>
<gene>
    <name evidence="4" type="ORF">KDB89_00060</name>
</gene>
<organism evidence="4 5">
    <name type="scientific">Tessaracoccus palaemonis</name>
    <dbReference type="NCBI Taxonomy" id="2829499"/>
    <lineage>
        <taxon>Bacteria</taxon>
        <taxon>Bacillati</taxon>
        <taxon>Actinomycetota</taxon>
        <taxon>Actinomycetes</taxon>
        <taxon>Propionibacteriales</taxon>
        <taxon>Propionibacteriaceae</taxon>
        <taxon>Tessaracoccus</taxon>
    </lineage>
</organism>
<reference evidence="4 5" key="1">
    <citation type="submission" date="2021-07" db="EMBL/GenBank/DDBJ databases">
        <title>complete genome sequencing of Tessaracoccus sp.J1M15.</title>
        <authorList>
            <person name="Bae J.-W."/>
            <person name="Kim D.-y."/>
        </authorList>
    </citation>
    <scope>NUCLEOTIDE SEQUENCE [LARGE SCALE GENOMIC DNA]</scope>
    <source>
        <strain evidence="4 5">J1M15</strain>
    </source>
</reference>
<sequence>MKWIDHTIWWQVYPLGFCGAPIRTGDHSPAPRLRRLYNWLDYIIELGANGLLLGPVFESETHGYDTTDHYRIDARLGGDEEFDQLISRSHERGIKVLLDGVFSHVGYRHPLFQQALVEGRDSAAARVFDIDWEADGGPQPRVFEGHGGLVRLRHDAPETVVFVTDIMNHWLDRGADGWRLDAAYSVPPEFWAKVLAGVREKHPDTWILGEVIHGDYPAFVSQSGVDSVTQYELWKAIWSSLKDENLYELDWSLKRHNKFLETFTPTTFIGNHDVTRIASQVDQQKAVVAAALLLLLGGIPSIYAGDEQGFTGVKADTVDGDDAVRPPFPPSPSELLPFGEPVFEAYEALIGIRRRNPWLVNARVDRLDLDDSQYRMCVYANDGDEFLVLQLEHGGRHVKVYRGEHDLLWSTYSWSGAIA</sequence>
<proteinExistence type="predicted"/>
<evidence type="ECO:0000313" key="5">
    <source>
        <dbReference type="Proteomes" id="UP000824504"/>
    </source>
</evidence>
<evidence type="ECO:0000259" key="3">
    <source>
        <dbReference type="SMART" id="SM00642"/>
    </source>
</evidence>
<dbReference type="InterPro" id="IPR006047">
    <property type="entry name" value="GH13_cat_dom"/>
</dbReference>
<feature type="domain" description="Glycosyl hydrolase family 13 catalytic" evidence="3">
    <location>
        <begin position="11"/>
        <end position="353"/>
    </location>
</feature>
<keyword evidence="5" id="KW-1185">Reference proteome</keyword>
<evidence type="ECO:0000313" key="4">
    <source>
        <dbReference type="EMBL" id="QXT62926.1"/>
    </source>
</evidence>
<dbReference type="SMART" id="SM00642">
    <property type="entry name" value="Aamy"/>
    <property type="match status" value="1"/>
</dbReference>
<dbReference type="EMBL" id="CP079216">
    <property type="protein sequence ID" value="QXT62926.1"/>
    <property type="molecule type" value="Genomic_DNA"/>
</dbReference>
<evidence type="ECO:0000256" key="2">
    <source>
        <dbReference type="ARBA" id="ARBA00023295"/>
    </source>
</evidence>